<keyword evidence="3" id="KW-1185">Reference proteome</keyword>
<name>A0A2V3W765_9BACI</name>
<proteinExistence type="predicted"/>
<dbReference type="AlphaFoldDB" id="A0A2V3W765"/>
<accession>A0A2V3W765</accession>
<keyword evidence="1" id="KW-0472">Membrane</keyword>
<feature type="transmembrane region" description="Helical" evidence="1">
    <location>
        <begin position="12"/>
        <end position="31"/>
    </location>
</feature>
<evidence type="ECO:0000313" key="2">
    <source>
        <dbReference type="EMBL" id="PXW88095.1"/>
    </source>
</evidence>
<organism evidence="2 3">
    <name type="scientific">Pseudogracilibacillus auburnensis</name>
    <dbReference type="NCBI Taxonomy" id="1494959"/>
    <lineage>
        <taxon>Bacteria</taxon>
        <taxon>Bacillati</taxon>
        <taxon>Bacillota</taxon>
        <taxon>Bacilli</taxon>
        <taxon>Bacillales</taxon>
        <taxon>Bacillaceae</taxon>
        <taxon>Pseudogracilibacillus</taxon>
    </lineage>
</organism>
<gene>
    <name evidence="2" type="ORF">DFR56_104248</name>
</gene>
<sequence length="143" mass="15783">MSEESRRFAGWLMIILPTVIYGGVSLLVFLMDTQSGYTDNPLRQDLFRAGHAHAGVLLILSFMTLFYVDQANLSDSLKWFVRSSIPLSAIFLPAAFFFSVLSPTANEPNGFINLAYVGAALLALGLIVLGIGLIRKKQESRNR</sequence>
<dbReference type="RefSeq" id="WP_110394907.1">
    <property type="nucleotide sequence ID" value="NZ_JADIJL010000055.1"/>
</dbReference>
<reference evidence="2 3" key="1">
    <citation type="submission" date="2018-05" db="EMBL/GenBank/DDBJ databases">
        <title>Genomic Encyclopedia of Type Strains, Phase IV (KMG-IV): sequencing the most valuable type-strain genomes for metagenomic binning, comparative biology and taxonomic classification.</title>
        <authorList>
            <person name="Goeker M."/>
        </authorList>
    </citation>
    <scope>NUCLEOTIDE SEQUENCE [LARGE SCALE GENOMIC DNA]</scope>
    <source>
        <strain evidence="2 3">DSM 28556</strain>
    </source>
</reference>
<feature type="transmembrane region" description="Helical" evidence="1">
    <location>
        <begin position="51"/>
        <end position="68"/>
    </location>
</feature>
<evidence type="ECO:0000256" key="1">
    <source>
        <dbReference type="SAM" id="Phobius"/>
    </source>
</evidence>
<keyword evidence="1" id="KW-1133">Transmembrane helix</keyword>
<evidence type="ECO:0000313" key="3">
    <source>
        <dbReference type="Proteomes" id="UP000247978"/>
    </source>
</evidence>
<feature type="transmembrane region" description="Helical" evidence="1">
    <location>
        <begin position="114"/>
        <end position="134"/>
    </location>
</feature>
<comment type="caution">
    <text evidence="2">The sequence shown here is derived from an EMBL/GenBank/DDBJ whole genome shotgun (WGS) entry which is preliminary data.</text>
</comment>
<dbReference type="OrthoDB" id="3540634at2"/>
<protein>
    <submittedName>
        <fullName evidence="2">Uncharacterized protein</fullName>
    </submittedName>
</protein>
<dbReference type="EMBL" id="QJJQ01000004">
    <property type="protein sequence ID" value="PXW88095.1"/>
    <property type="molecule type" value="Genomic_DNA"/>
</dbReference>
<feature type="transmembrane region" description="Helical" evidence="1">
    <location>
        <begin position="80"/>
        <end position="102"/>
    </location>
</feature>
<dbReference type="Proteomes" id="UP000247978">
    <property type="component" value="Unassembled WGS sequence"/>
</dbReference>
<keyword evidence="1" id="KW-0812">Transmembrane</keyword>